<accession>A0ACB7Z9E7</accession>
<evidence type="ECO:0000313" key="1">
    <source>
        <dbReference type="EMBL" id="KAH7862369.1"/>
    </source>
</evidence>
<keyword evidence="2" id="KW-1185">Reference proteome</keyword>
<evidence type="ECO:0000313" key="2">
    <source>
        <dbReference type="Proteomes" id="UP000828048"/>
    </source>
</evidence>
<gene>
    <name evidence="1" type="ORF">Vadar_003822</name>
</gene>
<dbReference type="EMBL" id="CM037162">
    <property type="protein sequence ID" value="KAH7862369.1"/>
    <property type="molecule type" value="Genomic_DNA"/>
</dbReference>
<reference evidence="1 2" key="1">
    <citation type="journal article" date="2021" name="Hortic Res">
        <title>High-quality reference genome and annotation aids understanding of berry development for evergreen blueberry (Vaccinium darrowii).</title>
        <authorList>
            <person name="Yu J."/>
            <person name="Hulse-Kemp A.M."/>
            <person name="Babiker E."/>
            <person name="Staton M."/>
        </authorList>
    </citation>
    <scope>NUCLEOTIDE SEQUENCE [LARGE SCALE GENOMIC DNA]</scope>
    <source>
        <strain evidence="2">cv. NJ 8807/NJ 8810</strain>
        <tissue evidence="1">Young leaf</tissue>
    </source>
</reference>
<organism evidence="1 2">
    <name type="scientific">Vaccinium darrowii</name>
    <dbReference type="NCBI Taxonomy" id="229202"/>
    <lineage>
        <taxon>Eukaryota</taxon>
        <taxon>Viridiplantae</taxon>
        <taxon>Streptophyta</taxon>
        <taxon>Embryophyta</taxon>
        <taxon>Tracheophyta</taxon>
        <taxon>Spermatophyta</taxon>
        <taxon>Magnoliopsida</taxon>
        <taxon>eudicotyledons</taxon>
        <taxon>Gunneridae</taxon>
        <taxon>Pentapetalae</taxon>
        <taxon>asterids</taxon>
        <taxon>Ericales</taxon>
        <taxon>Ericaceae</taxon>
        <taxon>Vaccinioideae</taxon>
        <taxon>Vaccinieae</taxon>
        <taxon>Vaccinium</taxon>
    </lineage>
</organism>
<sequence>MVAGKSPGWLPEGWKEQVKVTNGRKVKCYVESLTGSKFYSKPQVSEYLEKKKPSTGELFGGEISVKLEASDNTSTLEGASCTSKQKQIGISKQSIKKVVIERTIPDGLPTGWIKETKIQKKSGRKDPYYTDPVSGYVFRSVPDALRFLKSGNINKCAIKPRKRDELIFLNEETSGEPANLDHSGHHETKRQLEGSEISVTNKGLRRRHCPSISSDATILSTVEHSLNNAIEECAETECSNDPTRSSLTITEGSKRKLRDRVKANNGTDQFAVNVVGITSDRKMLIESTKTKKQAVSLPRRSSKRLIFSNLELSERDLRAAARNAGGNEAKLLVRNAPQKLRAFSKAEIASHVFTGREAPLDVKQSNRTSSPLKKEAFSEDWPVRQGIEEEDEGNVESNILNPVADSWSDPCLDFAVKILTGTIQIEEETKESNDPGSSPLTRNDSCIRNQCEMVCVENGTVSFPSADMVQEGELAENGMGMTSSRKMQINSGRSKKKEAVSLPRRSSKRLAGLNSNMAVNLPLCQHVPASTKSGESGAAKLPLEALDNMAHSPQFFVPVEGSKRHMEDQAVQEHQPVRQETEKKIEGNAGLQFLYPLEDSWPDSCIEFAVKTLTGEIPIEDNTAIQDFFRQHDDTSHSLPDLGLSNYFQSDILLDFDSTGNPLSGTQLPEIPTFLAPGNVDLTSCGDNAPQQPSLGGKGNNKQEGTPKR</sequence>
<name>A0ACB7Z9E7_9ERIC</name>
<protein>
    <submittedName>
        <fullName evidence="1">Uncharacterized protein</fullName>
    </submittedName>
</protein>
<dbReference type="Proteomes" id="UP000828048">
    <property type="component" value="Chromosome 12"/>
</dbReference>
<proteinExistence type="predicted"/>
<comment type="caution">
    <text evidence="1">The sequence shown here is derived from an EMBL/GenBank/DDBJ whole genome shotgun (WGS) entry which is preliminary data.</text>
</comment>